<feature type="non-terminal residue" evidence="3">
    <location>
        <position position="534"/>
    </location>
</feature>
<evidence type="ECO:0008006" key="5">
    <source>
        <dbReference type="Google" id="ProtNLM"/>
    </source>
</evidence>
<evidence type="ECO:0000313" key="4">
    <source>
        <dbReference type="Proteomes" id="UP001140091"/>
    </source>
</evidence>
<protein>
    <recommendedName>
        <fullName evidence="5">F-box domain-containing protein</fullName>
    </recommendedName>
</protein>
<dbReference type="InterPro" id="IPR036047">
    <property type="entry name" value="F-box-like_dom_sf"/>
</dbReference>
<proteinExistence type="predicted"/>
<dbReference type="OrthoDB" id="2423701at2759"/>
<dbReference type="SUPFAM" id="SSF52058">
    <property type="entry name" value="L domain-like"/>
    <property type="match status" value="1"/>
</dbReference>
<name>A0A9W8J7S8_9AGAR</name>
<gene>
    <name evidence="3" type="ORF">H1R20_g7329</name>
</gene>
<dbReference type="Proteomes" id="UP001140091">
    <property type="component" value="Unassembled WGS sequence"/>
</dbReference>
<dbReference type="InterPro" id="IPR011990">
    <property type="entry name" value="TPR-like_helical_dom_sf"/>
</dbReference>
<dbReference type="PANTHER" id="PTHR22904:SF523">
    <property type="entry name" value="STRESS-INDUCED-PHOSPHOPROTEIN 1"/>
    <property type="match status" value="1"/>
</dbReference>
<evidence type="ECO:0000256" key="2">
    <source>
        <dbReference type="ARBA" id="ARBA00022803"/>
    </source>
</evidence>
<dbReference type="GO" id="GO:0051879">
    <property type="term" value="F:Hsp90 protein binding"/>
    <property type="evidence" value="ECO:0007669"/>
    <property type="project" value="TreeGrafter"/>
</dbReference>
<dbReference type="PANTHER" id="PTHR22904">
    <property type="entry name" value="TPR REPEAT CONTAINING PROTEIN"/>
    <property type="match status" value="1"/>
</dbReference>
<comment type="caution">
    <text evidence="3">The sequence shown here is derived from an EMBL/GenBank/DDBJ whole genome shotgun (WGS) entry which is preliminary data.</text>
</comment>
<dbReference type="SUPFAM" id="SSF48452">
    <property type="entry name" value="TPR-like"/>
    <property type="match status" value="1"/>
</dbReference>
<evidence type="ECO:0000313" key="3">
    <source>
        <dbReference type="EMBL" id="KAJ2929772.1"/>
    </source>
</evidence>
<dbReference type="SUPFAM" id="SSF81383">
    <property type="entry name" value="F-box domain"/>
    <property type="match status" value="1"/>
</dbReference>
<dbReference type="Gene3D" id="1.20.1280.50">
    <property type="match status" value="1"/>
</dbReference>
<accession>A0A9W8J7S8</accession>
<dbReference type="InterPro" id="IPR032675">
    <property type="entry name" value="LRR_dom_sf"/>
</dbReference>
<reference evidence="3" key="1">
    <citation type="submission" date="2022-06" db="EMBL/GenBank/DDBJ databases">
        <title>Genome Sequence of Candolleomyces eurysporus.</title>
        <authorList>
            <person name="Buettner E."/>
        </authorList>
    </citation>
    <scope>NUCLEOTIDE SEQUENCE</scope>
    <source>
        <strain evidence="3">VTCC 930004</strain>
    </source>
</reference>
<organism evidence="3 4">
    <name type="scientific">Candolleomyces eurysporus</name>
    <dbReference type="NCBI Taxonomy" id="2828524"/>
    <lineage>
        <taxon>Eukaryota</taxon>
        <taxon>Fungi</taxon>
        <taxon>Dikarya</taxon>
        <taxon>Basidiomycota</taxon>
        <taxon>Agaricomycotina</taxon>
        <taxon>Agaricomycetes</taxon>
        <taxon>Agaricomycetidae</taxon>
        <taxon>Agaricales</taxon>
        <taxon>Agaricineae</taxon>
        <taxon>Psathyrellaceae</taxon>
        <taxon>Candolleomyces</taxon>
    </lineage>
</organism>
<evidence type="ECO:0000256" key="1">
    <source>
        <dbReference type="ARBA" id="ARBA00022737"/>
    </source>
</evidence>
<sequence>MSWKREFTTGVQNFRKGEFELALGNFNQALEQGGQGEYLIYDSRSAVLEKLGRRKEAIADARKTIEVAPEQWQGYARAARLFLLVQKFDAATKVVNVALQKFKEDDSKRRQDFITLKNDIAVAQEEYVRRTTNQWTRLPVELFNAIALTLVEEKPSQVIPLSLVCKDWRSVVENNPRLWGTLVLGRFRPHIKAKHWIERSGGSIHTLQVRATACDRARWDGEGLEGLQWDQLRVCKIEEWDICQFLTRSGLVSSLTSLLRYEFDNENRSRQPPFHGSWPVQHLALRGTILPQSFSALSERSLTTIILRRVTGHAKLILESHPNLETLVLDRAELPLGGIPETMPYLKQLEIRQISRQMLPILNLPMPQLNSLHIESSPYTLSADFDSLRTKSSGKLTTLILKGMPMGDPTQVIELLKANPLLATFELSSIHAGAVRVVEALGAYDSDSDQMPSDPSEAICPLLTHLDFSDCNDMRTGPLVRLTRMRNGLAAPSFFRRIESLIVNRCEKLEPEWNPWFSSNIDNFRFIYSNNRRR</sequence>
<dbReference type="EMBL" id="JANBPK010000859">
    <property type="protein sequence ID" value="KAJ2929772.1"/>
    <property type="molecule type" value="Genomic_DNA"/>
</dbReference>
<keyword evidence="2" id="KW-0802">TPR repeat</keyword>
<keyword evidence="1" id="KW-0677">Repeat</keyword>
<keyword evidence="4" id="KW-1185">Reference proteome</keyword>
<dbReference type="Gene3D" id="1.25.40.10">
    <property type="entry name" value="Tetratricopeptide repeat domain"/>
    <property type="match status" value="1"/>
</dbReference>
<dbReference type="Gene3D" id="3.80.10.10">
    <property type="entry name" value="Ribonuclease Inhibitor"/>
    <property type="match status" value="1"/>
</dbReference>
<dbReference type="AlphaFoldDB" id="A0A9W8J7S8"/>